<keyword evidence="1" id="KW-1133">Transmembrane helix</keyword>
<feature type="transmembrane region" description="Helical" evidence="1">
    <location>
        <begin position="12"/>
        <end position="33"/>
    </location>
</feature>
<proteinExistence type="predicted"/>
<name>A0A855MIH6_9BACT</name>
<evidence type="ECO:0000313" key="3">
    <source>
        <dbReference type="Proteomes" id="UP000237502"/>
    </source>
</evidence>
<sequence>MLLAISVRAKAVLPLVTVPLFFAFSKSFGMASLTLSGNFWATLPIILQASHFTLGALSMI</sequence>
<keyword evidence="1" id="KW-0812">Transmembrane</keyword>
<dbReference type="EMBL" id="JAHC01000043">
    <property type="protein sequence ID" value="POZ87762.1"/>
    <property type="molecule type" value="Genomic_DNA"/>
</dbReference>
<dbReference type="AlphaFoldDB" id="A0A855MIH6"/>
<accession>A0A855MIH6</accession>
<keyword evidence="1" id="KW-0472">Membrane</keyword>
<comment type="caution">
    <text evidence="2">The sequence shown here is derived from an EMBL/GenBank/DDBJ whole genome shotgun (WGS) entry which is preliminary data.</text>
</comment>
<organism evidence="2 3">
    <name type="scientific">Petrotoga sibirica DSM 13575</name>
    <dbReference type="NCBI Taxonomy" id="1122956"/>
    <lineage>
        <taxon>Bacteria</taxon>
        <taxon>Thermotogati</taxon>
        <taxon>Thermotogota</taxon>
        <taxon>Thermotogae</taxon>
        <taxon>Petrotogales</taxon>
        <taxon>Petrotogaceae</taxon>
        <taxon>Petrotoga</taxon>
    </lineage>
</organism>
<evidence type="ECO:0000256" key="1">
    <source>
        <dbReference type="SAM" id="Phobius"/>
    </source>
</evidence>
<dbReference type="Proteomes" id="UP000237502">
    <property type="component" value="Unassembled WGS sequence"/>
</dbReference>
<reference evidence="2 3" key="1">
    <citation type="submission" date="2014-01" db="EMBL/GenBank/DDBJ databases">
        <title>Comparative genomics of Petrotoga.</title>
        <authorList>
            <person name="Chow K."/>
            <person name="Charchuk R."/>
            <person name="Nesbo C.L."/>
        </authorList>
    </citation>
    <scope>NUCLEOTIDE SEQUENCE [LARGE SCALE GENOMIC DNA]</scope>
    <source>
        <strain evidence="2 3">DSM 13575</strain>
    </source>
</reference>
<protein>
    <submittedName>
        <fullName evidence="2">Uncharacterized protein</fullName>
    </submittedName>
</protein>
<gene>
    <name evidence="2" type="ORF">AA80_09745</name>
</gene>
<evidence type="ECO:0000313" key="2">
    <source>
        <dbReference type="EMBL" id="POZ87762.1"/>
    </source>
</evidence>